<gene>
    <name evidence="2" type="ORF">GXW79_01395</name>
</gene>
<dbReference type="EMBL" id="JAAEDH010000001">
    <property type="protein sequence ID" value="MBR0653725.1"/>
    <property type="molecule type" value="Genomic_DNA"/>
</dbReference>
<dbReference type="GO" id="GO:0000030">
    <property type="term" value="F:mannosyltransferase activity"/>
    <property type="evidence" value="ECO:0007669"/>
    <property type="project" value="TreeGrafter"/>
</dbReference>
<dbReference type="GO" id="GO:0051999">
    <property type="term" value="P:mannosyl-inositol phosphorylceramide biosynthetic process"/>
    <property type="evidence" value="ECO:0007669"/>
    <property type="project" value="TreeGrafter"/>
</dbReference>
<sequence length="465" mass="48864">MSAAAALAAAERDLSSGRMVPALRGFTLAEADPAHALPAAIGAARAALRLAWCDTALRAARRARVHLGGAPLGELPDAQAQHAHLRRELRICRARLREAPGPGNLAPVVEVLTSAGRLRAARALLGTDLSDPLLRLADAGLALREGQGSGALVALAAEPGLPEWLCARLADTLLSAGEGDAARALAAALPPALGLPIQVRAGLFDDPPEARLRDAEAWRDAATDVSQATDAARHGLTAALDAERLLLDQVPRLPAAPHRATLFAYWDSPAPPDDVAAVFASWARHNPGLALRRFDRVTAQAYVGERQGEAGVAGFDACPNPSFRSNLLRAAALYAEGGLYADADERCLAPIADWIALARRDFLAAVSSERPHYLHTQFLGAPPGHPLLRAALATMIADLVAAGRAGVALRNWESGGPGCFTRALMAVRAGSAPTLRLLSTPAYRARVELADDLAYKRDAAANWRV</sequence>
<comment type="caution">
    <text evidence="2">The sequence shown here is derived from an EMBL/GenBank/DDBJ whole genome shotgun (WGS) entry which is preliminary data.</text>
</comment>
<name>A0AAF1JU67_9PROT</name>
<dbReference type="Gene3D" id="3.90.550.20">
    <property type="match status" value="1"/>
</dbReference>
<organism evidence="2 3">
    <name type="scientific">Plastoroseomonas arctica</name>
    <dbReference type="NCBI Taxonomy" id="1509237"/>
    <lineage>
        <taxon>Bacteria</taxon>
        <taxon>Pseudomonadati</taxon>
        <taxon>Pseudomonadota</taxon>
        <taxon>Alphaproteobacteria</taxon>
        <taxon>Acetobacterales</taxon>
        <taxon>Acetobacteraceae</taxon>
        <taxon>Plastoroseomonas</taxon>
    </lineage>
</organism>
<dbReference type="PANTHER" id="PTHR32385">
    <property type="entry name" value="MANNOSYL PHOSPHORYLINOSITOL CERAMIDE SYNTHASE"/>
    <property type="match status" value="1"/>
</dbReference>
<dbReference type="AlphaFoldDB" id="A0AAF1JU67"/>
<dbReference type="PANTHER" id="PTHR32385:SF15">
    <property type="entry name" value="INOSITOL PHOSPHOCERAMIDE MANNOSYLTRANSFERASE 1"/>
    <property type="match status" value="1"/>
</dbReference>
<dbReference type="InterPro" id="IPR051706">
    <property type="entry name" value="Glycosyltransferase_domain"/>
</dbReference>
<accession>A0AAF1JU67</accession>
<reference evidence="2" key="2">
    <citation type="journal article" date="2021" name="Syst. Appl. Microbiol.">
        <title>Roseomonas hellenica sp. nov., isolated from roots of wild-growing Alkanna tinctoria.</title>
        <authorList>
            <person name="Rat A."/>
            <person name="Naranjo H.D."/>
            <person name="Lebbe L."/>
            <person name="Cnockaert M."/>
            <person name="Krigas N."/>
            <person name="Grigoriadou K."/>
            <person name="Maloupa E."/>
            <person name="Willems A."/>
        </authorList>
    </citation>
    <scope>NUCLEOTIDE SEQUENCE</scope>
    <source>
        <strain evidence="2">LMG 28251</strain>
    </source>
</reference>
<dbReference type="Proteomes" id="UP001196068">
    <property type="component" value="Unassembled WGS sequence"/>
</dbReference>
<reference evidence="2" key="1">
    <citation type="submission" date="2020-01" db="EMBL/GenBank/DDBJ databases">
        <authorList>
            <person name="Rat A."/>
        </authorList>
    </citation>
    <scope>NUCLEOTIDE SEQUENCE</scope>
    <source>
        <strain evidence="2">LMG 28251</strain>
    </source>
</reference>
<evidence type="ECO:0000313" key="3">
    <source>
        <dbReference type="Proteomes" id="UP001196068"/>
    </source>
</evidence>
<dbReference type="InterPro" id="IPR029044">
    <property type="entry name" value="Nucleotide-diphossugar_trans"/>
</dbReference>
<dbReference type="GO" id="GO:0016020">
    <property type="term" value="C:membrane"/>
    <property type="evidence" value="ECO:0007669"/>
    <property type="project" value="GOC"/>
</dbReference>
<keyword evidence="3" id="KW-1185">Reference proteome</keyword>
<keyword evidence="1" id="KW-0808">Transferase</keyword>
<dbReference type="Pfam" id="PF04488">
    <property type="entry name" value="Gly_transf_sug"/>
    <property type="match status" value="1"/>
</dbReference>
<evidence type="ECO:0000256" key="1">
    <source>
        <dbReference type="ARBA" id="ARBA00022679"/>
    </source>
</evidence>
<protein>
    <submittedName>
        <fullName evidence="2">Uncharacterized protein</fullName>
    </submittedName>
</protein>
<dbReference type="InterPro" id="IPR007577">
    <property type="entry name" value="GlycoTrfase_DXD_sugar-bd_CS"/>
</dbReference>
<dbReference type="RefSeq" id="WP_211872413.1">
    <property type="nucleotide sequence ID" value="NZ_JAAEDH010000001.1"/>
</dbReference>
<proteinExistence type="predicted"/>
<dbReference type="SUPFAM" id="SSF53448">
    <property type="entry name" value="Nucleotide-diphospho-sugar transferases"/>
    <property type="match status" value="1"/>
</dbReference>
<evidence type="ECO:0000313" key="2">
    <source>
        <dbReference type="EMBL" id="MBR0653725.1"/>
    </source>
</evidence>